<proteinExistence type="inferred from homology"/>
<dbReference type="Pfam" id="PF04390">
    <property type="entry name" value="LptE"/>
    <property type="match status" value="1"/>
</dbReference>
<comment type="subunit">
    <text evidence="6">Component of the lipopolysaccharide transport and assembly complex. Interacts with LptD.</text>
</comment>
<evidence type="ECO:0000256" key="6">
    <source>
        <dbReference type="HAMAP-Rule" id="MF_01186"/>
    </source>
</evidence>
<comment type="similarity">
    <text evidence="6">Belongs to the LptE lipoprotein family.</text>
</comment>
<evidence type="ECO:0000256" key="3">
    <source>
        <dbReference type="ARBA" id="ARBA00023139"/>
    </source>
</evidence>
<comment type="subcellular location">
    <subcellularLocation>
        <location evidence="6">Cell outer membrane</location>
        <topology evidence="6">Lipid-anchor</topology>
    </subcellularLocation>
</comment>
<dbReference type="RefSeq" id="WP_068833888.1">
    <property type="nucleotide sequence ID" value="NZ_JBHSMX010000008.1"/>
</dbReference>
<dbReference type="Gene3D" id="3.30.160.150">
    <property type="entry name" value="Lipoprotein like domain"/>
    <property type="match status" value="1"/>
</dbReference>
<keyword evidence="1 6" id="KW-0732">Signal</keyword>
<keyword evidence="3 6" id="KW-0564">Palmitate</keyword>
<feature type="signal peptide" evidence="7">
    <location>
        <begin position="1"/>
        <end position="17"/>
    </location>
</feature>
<evidence type="ECO:0000313" key="9">
    <source>
        <dbReference type="Proteomes" id="UP001596084"/>
    </source>
</evidence>
<evidence type="ECO:0000256" key="1">
    <source>
        <dbReference type="ARBA" id="ARBA00022729"/>
    </source>
</evidence>
<evidence type="ECO:0000313" key="8">
    <source>
        <dbReference type="EMBL" id="MFC5520080.1"/>
    </source>
</evidence>
<dbReference type="PANTHER" id="PTHR38098">
    <property type="entry name" value="LPS-ASSEMBLY LIPOPROTEIN LPTE"/>
    <property type="match status" value="1"/>
</dbReference>
<dbReference type="InterPro" id="IPR007485">
    <property type="entry name" value="LPS_assembly_LptE"/>
</dbReference>
<keyword evidence="2 6" id="KW-0472">Membrane</keyword>
<evidence type="ECO:0000256" key="7">
    <source>
        <dbReference type="SAM" id="SignalP"/>
    </source>
</evidence>
<sequence length="172" mass="19293">MQRRVLLSGSMSLMATAAALSLGGCGFALRKAPDFAFSTLYTGLSETSPLGVELRRSLESTRKVKVITDGRQFKEAQVIFDVLLDQREKVVVSLNASGQVREFQLRIRFRFKLRTPAGKELIPDAEILQQRDISFNESAVLAKEAEEALLYRDMQSDIVQQVMRRLAAVKEL</sequence>
<gene>
    <name evidence="6 8" type="primary">lptE</name>
    <name evidence="8" type="ORF">ACFPP7_04005</name>
</gene>
<name>A0ABW0Q5S7_9BURK</name>
<dbReference type="EMBL" id="JBHSMX010000008">
    <property type="protein sequence ID" value="MFC5520080.1"/>
    <property type="molecule type" value="Genomic_DNA"/>
</dbReference>
<keyword evidence="9" id="KW-1185">Reference proteome</keyword>
<accession>A0ABW0Q5S7</accession>
<comment type="caution">
    <text evidence="8">The sequence shown here is derived from an EMBL/GenBank/DDBJ whole genome shotgun (WGS) entry which is preliminary data.</text>
</comment>
<protein>
    <recommendedName>
        <fullName evidence="6">LPS-assembly lipoprotein LptE</fullName>
    </recommendedName>
</protein>
<dbReference type="PROSITE" id="PS51257">
    <property type="entry name" value="PROKAR_LIPOPROTEIN"/>
    <property type="match status" value="1"/>
</dbReference>
<dbReference type="HAMAP" id="MF_01186">
    <property type="entry name" value="LPS_assembly_LptE"/>
    <property type="match status" value="1"/>
</dbReference>
<evidence type="ECO:0000256" key="4">
    <source>
        <dbReference type="ARBA" id="ARBA00023237"/>
    </source>
</evidence>
<keyword evidence="4 6" id="KW-0998">Cell outer membrane</keyword>
<evidence type="ECO:0000256" key="5">
    <source>
        <dbReference type="ARBA" id="ARBA00023288"/>
    </source>
</evidence>
<keyword evidence="5 6" id="KW-0449">Lipoprotein</keyword>
<feature type="chain" id="PRO_5046596173" description="LPS-assembly lipoprotein LptE" evidence="7">
    <location>
        <begin position="18"/>
        <end position="172"/>
    </location>
</feature>
<dbReference type="PANTHER" id="PTHR38098:SF1">
    <property type="entry name" value="LPS-ASSEMBLY LIPOPROTEIN LPTE"/>
    <property type="match status" value="1"/>
</dbReference>
<organism evidence="8 9">
    <name type="scientific">Polaromonas jejuensis</name>
    <dbReference type="NCBI Taxonomy" id="457502"/>
    <lineage>
        <taxon>Bacteria</taxon>
        <taxon>Pseudomonadati</taxon>
        <taxon>Pseudomonadota</taxon>
        <taxon>Betaproteobacteria</taxon>
        <taxon>Burkholderiales</taxon>
        <taxon>Comamonadaceae</taxon>
        <taxon>Polaromonas</taxon>
    </lineage>
</organism>
<reference evidence="9" key="1">
    <citation type="journal article" date="2019" name="Int. J. Syst. Evol. Microbiol.">
        <title>The Global Catalogue of Microorganisms (GCM) 10K type strain sequencing project: providing services to taxonomists for standard genome sequencing and annotation.</title>
        <authorList>
            <consortium name="The Broad Institute Genomics Platform"/>
            <consortium name="The Broad Institute Genome Sequencing Center for Infectious Disease"/>
            <person name="Wu L."/>
            <person name="Ma J."/>
        </authorList>
    </citation>
    <scope>NUCLEOTIDE SEQUENCE [LARGE SCALE GENOMIC DNA]</scope>
    <source>
        <strain evidence="9">CGMCC 4.7277</strain>
    </source>
</reference>
<dbReference type="Proteomes" id="UP001596084">
    <property type="component" value="Unassembled WGS sequence"/>
</dbReference>
<evidence type="ECO:0000256" key="2">
    <source>
        <dbReference type="ARBA" id="ARBA00023136"/>
    </source>
</evidence>
<comment type="function">
    <text evidence="6">Together with LptD, is involved in the assembly of lipopolysaccharide (LPS) at the surface of the outer membrane. Required for the proper assembly of LptD. Binds LPS and may serve as the LPS recognition site at the outer membrane.</text>
</comment>